<keyword evidence="1 7" id="KW-0808">Transferase</keyword>
<name>A0ABT7PMY3_9BACT</name>
<dbReference type="CDD" id="cd14014">
    <property type="entry name" value="STKc_PknB_like"/>
    <property type="match status" value="1"/>
</dbReference>
<keyword evidence="5" id="KW-0472">Membrane</keyword>
<accession>A0ABT7PMY3</accession>
<dbReference type="Gene3D" id="1.10.510.10">
    <property type="entry name" value="Transferase(Phosphotransferase) domain 1"/>
    <property type="match status" value="1"/>
</dbReference>
<dbReference type="PANTHER" id="PTHR43289">
    <property type="entry name" value="MITOGEN-ACTIVATED PROTEIN KINASE KINASE KINASE 20-RELATED"/>
    <property type="match status" value="1"/>
</dbReference>
<gene>
    <name evidence="7" type="ORF">QTN89_19500</name>
</gene>
<evidence type="ECO:0000256" key="3">
    <source>
        <dbReference type="ARBA" id="ARBA00022777"/>
    </source>
</evidence>
<dbReference type="GO" id="GO:0004674">
    <property type="term" value="F:protein serine/threonine kinase activity"/>
    <property type="evidence" value="ECO:0007669"/>
    <property type="project" value="UniProtKB-EC"/>
</dbReference>
<evidence type="ECO:0000256" key="5">
    <source>
        <dbReference type="SAM" id="Phobius"/>
    </source>
</evidence>
<organism evidence="7 8">
    <name type="scientific">Roseiconus lacunae</name>
    <dbReference type="NCBI Taxonomy" id="2605694"/>
    <lineage>
        <taxon>Bacteria</taxon>
        <taxon>Pseudomonadati</taxon>
        <taxon>Planctomycetota</taxon>
        <taxon>Planctomycetia</taxon>
        <taxon>Pirellulales</taxon>
        <taxon>Pirellulaceae</taxon>
        <taxon>Roseiconus</taxon>
    </lineage>
</organism>
<feature type="domain" description="Protein kinase" evidence="6">
    <location>
        <begin position="10"/>
        <end position="271"/>
    </location>
</feature>
<dbReference type="Gene3D" id="3.30.200.20">
    <property type="entry name" value="Phosphorylase Kinase, domain 1"/>
    <property type="match status" value="1"/>
</dbReference>
<keyword evidence="3 7" id="KW-0418">Kinase</keyword>
<dbReference type="SUPFAM" id="SSF56112">
    <property type="entry name" value="Protein kinase-like (PK-like)"/>
    <property type="match status" value="1"/>
</dbReference>
<dbReference type="InterPro" id="IPR011009">
    <property type="entry name" value="Kinase-like_dom_sf"/>
</dbReference>
<dbReference type="EMBL" id="JASZZN010000015">
    <property type="protein sequence ID" value="MDM4017644.1"/>
    <property type="molecule type" value="Genomic_DNA"/>
</dbReference>
<dbReference type="EC" id="2.7.11.1" evidence="7"/>
<evidence type="ECO:0000256" key="2">
    <source>
        <dbReference type="ARBA" id="ARBA00022741"/>
    </source>
</evidence>
<evidence type="ECO:0000313" key="8">
    <source>
        <dbReference type="Proteomes" id="UP001239462"/>
    </source>
</evidence>
<keyword evidence="2" id="KW-0547">Nucleotide-binding</keyword>
<dbReference type="PANTHER" id="PTHR43289:SF34">
    <property type="entry name" value="SERINE_THREONINE-PROTEIN KINASE YBDM-RELATED"/>
    <property type="match status" value="1"/>
</dbReference>
<dbReference type="InterPro" id="IPR000719">
    <property type="entry name" value="Prot_kinase_dom"/>
</dbReference>
<evidence type="ECO:0000256" key="1">
    <source>
        <dbReference type="ARBA" id="ARBA00022679"/>
    </source>
</evidence>
<keyword evidence="5" id="KW-1133">Transmembrane helix</keyword>
<dbReference type="PROSITE" id="PS50011">
    <property type="entry name" value="PROTEIN_KINASE_DOM"/>
    <property type="match status" value="1"/>
</dbReference>
<evidence type="ECO:0000313" key="7">
    <source>
        <dbReference type="EMBL" id="MDM4017644.1"/>
    </source>
</evidence>
<evidence type="ECO:0000259" key="6">
    <source>
        <dbReference type="PROSITE" id="PS50011"/>
    </source>
</evidence>
<dbReference type="Proteomes" id="UP001239462">
    <property type="component" value="Unassembled WGS sequence"/>
</dbReference>
<feature type="transmembrane region" description="Helical" evidence="5">
    <location>
        <begin position="337"/>
        <end position="355"/>
    </location>
</feature>
<reference evidence="7 8" key="1">
    <citation type="submission" date="2023-06" db="EMBL/GenBank/DDBJ databases">
        <title>Roseiconus lacunae JC819 isolated from Gulf of Mannar region, Tamil Nadu.</title>
        <authorList>
            <person name="Pk S."/>
            <person name="Ch S."/>
            <person name="Ch V.R."/>
        </authorList>
    </citation>
    <scope>NUCLEOTIDE SEQUENCE [LARGE SCALE GENOMIC DNA]</scope>
    <source>
        <strain evidence="7 8">JC819</strain>
    </source>
</reference>
<dbReference type="RefSeq" id="WP_149499897.1">
    <property type="nucleotide sequence ID" value="NZ_CP141221.1"/>
</dbReference>
<dbReference type="InterPro" id="IPR011990">
    <property type="entry name" value="TPR-like_helical_dom_sf"/>
</dbReference>
<dbReference type="Pfam" id="PF00069">
    <property type="entry name" value="Pkinase"/>
    <property type="match status" value="1"/>
</dbReference>
<sequence>MPRSRLGPLAIESKLGDHPSTSSVWRAIHVQQKKAVAVKVFSAPFGGTPEARQAFADEWERLKLLSHPGLARCYGGGFEDADAYLAYELIEGETLATQIERNGRLSWENALEVGQAIAEALEYLHSQNVSHGAIVPDKIVVAGFAPVLVDLRLDRFGSPFRTSRPPSLDLVARQAPELAAPGVAGAADQCTPASDLYAFGALLYHAITGRLPIQGDSIEQVRAAVQSEIPESPASIVLQCPVWFDKLIMQLLEKDPVNRPPSATAVKLQLAEVRKRSLSRAGVAEHVSSGFSPLQVTNQQDKDEARKLLGRDVVDLKAIEEDDDEIPDATVWHDQPWFLIGGLVAILILLAYVAWPASEATLRKQAENLIAIDTRSALAEAESHPLRQLIVRFPDSPNAEWAQQQIDRINVIQFLHQLKVKIKNNLPIKNQGELLHKQAQAYENNGDFAEAIDKYRSMVTVLGEDAEYETAVNAARYKIAILKDQAGKDSDARKIVQNRLDEADQFLAEGRVVEARNIWYSLVELYGDNSDLKPLIDVAQSKLADKLQE</sequence>
<evidence type="ECO:0000256" key="4">
    <source>
        <dbReference type="ARBA" id="ARBA00022840"/>
    </source>
</evidence>
<comment type="caution">
    <text evidence="7">The sequence shown here is derived from an EMBL/GenBank/DDBJ whole genome shotgun (WGS) entry which is preliminary data.</text>
</comment>
<proteinExistence type="predicted"/>
<keyword evidence="5" id="KW-0812">Transmembrane</keyword>
<keyword evidence="4" id="KW-0067">ATP-binding</keyword>
<protein>
    <submittedName>
        <fullName evidence="7">Serine/threonine-protein kinase</fullName>
        <ecNumber evidence="7">2.7.11.1</ecNumber>
    </submittedName>
</protein>
<dbReference type="Gene3D" id="1.25.40.10">
    <property type="entry name" value="Tetratricopeptide repeat domain"/>
    <property type="match status" value="1"/>
</dbReference>
<keyword evidence="8" id="KW-1185">Reference proteome</keyword>